<comment type="caution">
    <text evidence="3">The sequence shown here is derived from an EMBL/GenBank/DDBJ whole genome shotgun (WGS) entry which is preliminary data.</text>
</comment>
<reference evidence="3" key="1">
    <citation type="submission" date="2020-11" db="EMBL/GenBank/DDBJ databases">
        <authorList>
            <consortium name="DOE Joint Genome Institute"/>
            <person name="Ahrendt S."/>
            <person name="Riley R."/>
            <person name="Andreopoulos W."/>
            <person name="Labutti K."/>
            <person name="Pangilinan J."/>
            <person name="Ruiz-Duenas F.J."/>
            <person name="Barrasa J.M."/>
            <person name="Sanchez-Garcia M."/>
            <person name="Camarero S."/>
            <person name="Miyauchi S."/>
            <person name="Serrano A."/>
            <person name="Linde D."/>
            <person name="Babiker R."/>
            <person name="Drula E."/>
            <person name="Ayuso-Fernandez I."/>
            <person name="Pacheco R."/>
            <person name="Padilla G."/>
            <person name="Ferreira P."/>
            <person name="Barriuso J."/>
            <person name="Kellner H."/>
            <person name="Castanera R."/>
            <person name="Alfaro M."/>
            <person name="Ramirez L."/>
            <person name="Pisabarro A.G."/>
            <person name="Kuo A."/>
            <person name="Tritt A."/>
            <person name="Lipzen A."/>
            <person name="He G."/>
            <person name="Yan M."/>
            <person name="Ng V."/>
            <person name="Cullen D."/>
            <person name="Martin F."/>
            <person name="Rosso M.-N."/>
            <person name="Henrissat B."/>
            <person name="Hibbett D."/>
            <person name="Martinez A.T."/>
            <person name="Grigoriev I.V."/>
        </authorList>
    </citation>
    <scope>NUCLEOTIDE SEQUENCE</scope>
    <source>
        <strain evidence="3">CBS 506.95</strain>
    </source>
</reference>
<dbReference type="AlphaFoldDB" id="A0A9P6JJQ8"/>
<protein>
    <recommendedName>
        <fullName evidence="6">Transmembrane protein</fullName>
    </recommendedName>
</protein>
<sequence>MSSFSIGTYSGGTAFVGLGSFFPTDISPFHIAIGGTAVQQVSIASTVVGAGFGAYATYAGFFDASVHARRRTKIVKGQFYNATVAGVQEDVGVHWMDFPAGYFPTNVLAHVDDGHASILLSAFDSGNGECVAEMPLVKWMDYPAGYFPLNIPIFDDNGNESVVQLALHPEATTCAPGDAPVPIKWLEYATEYVPTTMDLFVDDEVPFGFATSLACPFDSEKIERVFVTLRNPPTRTQFKPTPVLATIDTRTRSAQFLTTALLTVICIVFGTMRLIVTGHGLKMIENNDCVLDVTVNNKPSSIDLKAEEPANKKAASYKSRTPASLVSGGRRRTKKPKKSKKPKKPSKPKPFSKWLNKFSIVIGPGLEAVD</sequence>
<keyword evidence="5" id="KW-1185">Reference proteome</keyword>
<organism evidence="3 5">
    <name type="scientific">Crepidotus variabilis</name>
    <dbReference type="NCBI Taxonomy" id="179855"/>
    <lineage>
        <taxon>Eukaryota</taxon>
        <taxon>Fungi</taxon>
        <taxon>Dikarya</taxon>
        <taxon>Basidiomycota</taxon>
        <taxon>Agaricomycotina</taxon>
        <taxon>Agaricomycetes</taxon>
        <taxon>Agaricomycetidae</taxon>
        <taxon>Agaricales</taxon>
        <taxon>Agaricineae</taxon>
        <taxon>Crepidotaceae</taxon>
        <taxon>Crepidotus</taxon>
    </lineage>
</organism>
<evidence type="ECO:0000313" key="4">
    <source>
        <dbReference type="EMBL" id="KAF9523517.1"/>
    </source>
</evidence>
<name>A0A9P6JJQ8_9AGAR</name>
<evidence type="ECO:0000313" key="3">
    <source>
        <dbReference type="EMBL" id="KAF9523516.1"/>
    </source>
</evidence>
<evidence type="ECO:0000313" key="5">
    <source>
        <dbReference type="Proteomes" id="UP000807306"/>
    </source>
</evidence>
<accession>A0A9P6JJQ8</accession>
<dbReference type="EMBL" id="MU157915">
    <property type="protein sequence ID" value="KAF9523517.1"/>
    <property type="molecule type" value="Genomic_DNA"/>
</dbReference>
<evidence type="ECO:0000256" key="1">
    <source>
        <dbReference type="SAM" id="MobiDB-lite"/>
    </source>
</evidence>
<evidence type="ECO:0008006" key="6">
    <source>
        <dbReference type="Google" id="ProtNLM"/>
    </source>
</evidence>
<evidence type="ECO:0000256" key="2">
    <source>
        <dbReference type="SAM" id="Phobius"/>
    </source>
</evidence>
<proteinExistence type="predicted"/>
<dbReference type="Proteomes" id="UP000807306">
    <property type="component" value="Unassembled WGS sequence"/>
</dbReference>
<keyword evidence="2" id="KW-0472">Membrane</keyword>
<gene>
    <name evidence="3" type="ORF">CPB83DRAFT_839608</name>
    <name evidence="4" type="ORF">CPB83DRAFT_910561</name>
</gene>
<keyword evidence="2" id="KW-1133">Transmembrane helix</keyword>
<dbReference type="EMBL" id="MU157915">
    <property type="protein sequence ID" value="KAF9523516.1"/>
    <property type="molecule type" value="Genomic_DNA"/>
</dbReference>
<feature type="region of interest" description="Disordered" evidence="1">
    <location>
        <begin position="304"/>
        <end position="352"/>
    </location>
</feature>
<feature type="compositionally biased region" description="Basic residues" evidence="1">
    <location>
        <begin position="329"/>
        <end position="347"/>
    </location>
</feature>
<feature type="transmembrane region" description="Helical" evidence="2">
    <location>
        <begin position="256"/>
        <end position="276"/>
    </location>
</feature>
<keyword evidence="2" id="KW-0812">Transmembrane</keyword>